<reference evidence="2" key="1">
    <citation type="submission" date="2015-09" db="EMBL/GenBank/DDBJ databases">
        <authorList>
            <person name="Jackson K.R."/>
            <person name="Lunt B.L."/>
            <person name="Fisher J.N.B."/>
            <person name="Gardner A.V."/>
            <person name="Bailey M.E."/>
            <person name="Deus L.M."/>
            <person name="Earl A.S."/>
            <person name="Gibby P.D."/>
            <person name="Hartmann K.A."/>
            <person name="Liu J.E."/>
            <person name="Manci A.M."/>
            <person name="Nielsen D.A."/>
            <person name="Solomon M.B."/>
            <person name="Breakwell D.P."/>
            <person name="Burnett S.H."/>
            <person name="Grose J.H."/>
        </authorList>
    </citation>
    <scope>NUCLEOTIDE SEQUENCE</scope>
    <source>
        <strain evidence="2">7805</strain>
    </source>
</reference>
<proteinExistence type="predicted"/>
<sequence>MVSSGKVKPTSSDKSTSSDQSGIDLLGNKLWSFISNRLPQKQEESLNDDNNPSQEWVDGCLDETHKE</sequence>
<name>A0A1J1JBG4_PLAAG</name>
<feature type="compositionally biased region" description="Low complexity" evidence="1">
    <location>
        <begin position="10"/>
        <end position="21"/>
    </location>
</feature>
<evidence type="ECO:0000313" key="2">
    <source>
        <dbReference type="EMBL" id="CUM58816.1"/>
    </source>
</evidence>
<dbReference type="EMBL" id="LO018304">
    <property type="protein sequence ID" value="CUM58816.1"/>
    <property type="molecule type" value="Genomic_DNA"/>
</dbReference>
<gene>
    <name evidence="2" type="ORF">PLAM_0849</name>
</gene>
<evidence type="ECO:0000256" key="1">
    <source>
        <dbReference type="SAM" id="MobiDB-lite"/>
    </source>
</evidence>
<organism evidence="2">
    <name type="scientific">Planktothrix agardhii</name>
    <name type="common">Oscillatoria agardhii</name>
    <dbReference type="NCBI Taxonomy" id="1160"/>
    <lineage>
        <taxon>Bacteria</taxon>
        <taxon>Bacillati</taxon>
        <taxon>Cyanobacteriota</taxon>
        <taxon>Cyanophyceae</taxon>
        <taxon>Oscillatoriophycideae</taxon>
        <taxon>Oscillatoriales</taxon>
        <taxon>Microcoleaceae</taxon>
        <taxon>Planktothrix</taxon>
    </lineage>
</organism>
<protein>
    <submittedName>
        <fullName evidence="2">Uncharacterized protein</fullName>
    </submittedName>
</protein>
<accession>A0A1J1JBG4</accession>
<feature type="region of interest" description="Disordered" evidence="1">
    <location>
        <begin position="41"/>
        <end position="67"/>
    </location>
</feature>
<feature type="region of interest" description="Disordered" evidence="1">
    <location>
        <begin position="1"/>
        <end position="21"/>
    </location>
</feature>
<dbReference type="AlphaFoldDB" id="A0A1J1JBG4"/>